<dbReference type="STRING" id="1408163.A0A0F4YZF8"/>
<dbReference type="SUPFAM" id="SSF69118">
    <property type="entry name" value="AhpD-like"/>
    <property type="match status" value="1"/>
</dbReference>
<comment type="caution">
    <text evidence="1">The sequence shown here is derived from an EMBL/GenBank/DDBJ whole genome shotgun (WGS) entry which is preliminary data.</text>
</comment>
<dbReference type="Gene3D" id="1.20.1290.10">
    <property type="entry name" value="AhpD-like"/>
    <property type="match status" value="1"/>
</dbReference>
<dbReference type="PANTHER" id="PTHR34846">
    <property type="entry name" value="4-CARBOXYMUCONOLACTONE DECARBOXYLASE FAMILY PROTEIN (AFU_ORTHOLOGUE AFUA_6G11590)"/>
    <property type="match status" value="1"/>
</dbReference>
<dbReference type="OrthoDB" id="2567457at2759"/>
<proteinExistence type="predicted"/>
<keyword evidence="2" id="KW-1185">Reference proteome</keyword>
<evidence type="ECO:0000313" key="2">
    <source>
        <dbReference type="Proteomes" id="UP000053958"/>
    </source>
</evidence>
<protein>
    <recommendedName>
        <fullName evidence="3">Carboxymuconolactone decarboxylase-like domain-containing protein</fullName>
    </recommendedName>
</protein>
<dbReference type="GeneID" id="25315112"/>
<reference evidence="1 2" key="1">
    <citation type="submission" date="2015-04" db="EMBL/GenBank/DDBJ databases">
        <authorList>
            <person name="Heijne W.H."/>
            <person name="Fedorova N.D."/>
            <person name="Nierman W.C."/>
            <person name="Vollebregt A.W."/>
            <person name="Zhao Z."/>
            <person name="Wu L."/>
            <person name="Kumar M."/>
            <person name="Stam H."/>
            <person name="van den Berg M.A."/>
            <person name="Pel H.J."/>
        </authorList>
    </citation>
    <scope>NUCLEOTIDE SEQUENCE [LARGE SCALE GENOMIC DNA]</scope>
    <source>
        <strain evidence="1 2">CBS 393.64</strain>
    </source>
</reference>
<dbReference type="AlphaFoldDB" id="A0A0F4YZF8"/>
<gene>
    <name evidence="1" type="ORF">T310_2761</name>
</gene>
<evidence type="ECO:0008006" key="3">
    <source>
        <dbReference type="Google" id="ProtNLM"/>
    </source>
</evidence>
<accession>A0A0F4YZF8</accession>
<dbReference type="RefSeq" id="XP_013329823.1">
    <property type="nucleotide sequence ID" value="XM_013474369.1"/>
</dbReference>
<dbReference type="PANTHER" id="PTHR34846:SF11">
    <property type="entry name" value="4-CARBOXYMUCONOLACTONE DECARBOXYLASE FAMILY PROTEIN (AFU_ORTHOLOGUE AFUA_6G11590)"/>
    <property type="match status" value="1"/>
</dbReference>
<dbReference type="Proteomes" id="UP000053958">
    <property type="component" value="Unassembled WGS sequence"/>
</dbReference>
<sequence length="266" mass="28006">MAIGSGCDGGDMINRKIDSNENRGKLTATATAGEFLSAGHAYIIYVLHATSAFGNALSGDRSGDFPKLCYEDSLGINADAELGASPTDRTESALEGPPLEILAHPNADGARRLLGPWNPLIHEPAIGSAIWNLAKVLIVQARLPPNVREVAILTLAAHFSAAYERYAHTTLAEPVLGAAKVAALSAGRRPPDLSAEEACAFDIAKGLMQGGPLPESLYSSAVRFFGPHGARELIFLIAFYGLVSVVLNGFDVQVPETATSITENKL</sequence>
<organism evidence="1 2">
    <name type="scientific">Rasamsonia emersonii (strain ATCC 16479 / CBS 393.64 / IMI 116815)</name>
    <dbReference type="NCBI Taxonomy" id="1408163"/>
    <lineage>
        <taxon>Eukaryota</taxon>
        <taxon>Fungi</taxon>
        <taxon>Dikarya</taxon>
        <taxon>Ascomycota</taxon>
        <taxon>Pezizomycotina</taxon>
        <taxon>Eurotiomycetes</taxon>
        <taxon>Eurotiomycetidae</taxon>
        <taxon>Eurotiales</taxon>
        <taxon>Trichocomaceae</taxon>
        <taxon>Rasamsonia</taxon>
    </lineage>
</organism>
<dbReference type="InterPro" id="IPR029032">
    <property type="entry name" value="AhpD-like"/>
</dbReference>
<name>A0A0F4YZF8_RASE3</name>
<dbReference type="EMBL" id="LASV01000108">
    <property type="protein sequence ID" value="KKA23211.1"/>
    <property type="molecule type" value="Genomic_DNA"/>
</dbReference>
<evidence type="ECO:0000313" key="1">
    <source>
        <dbReference type="EMBL" id="KKA23211.1"/>
    </source>
</evidence>